<dbReference type="AlphaFoldDB" id="A0A955L3G9"/>
<sequence length="482" mass="52107">MSKHKRKKKNNDSNVKTCTLYVDGMHCASCEILIEKKLLKQKGIESVDASLKGNRVEINYLGEQAPDAKSLNKDFSKLGYHFSTKKIKHENSPLVQFKNGKMLLNKSKAKYTLKIGVVFISLLVAFIIFEKLQLGKHVSVDANSSLFGFFLLGLVAGLSSCAALIGGLLLSMIKQWNEIYIDSDSNFVKAQPHIMFHVGRLISFFVLGGVLGLIGSALTLDNTTIFSILTIVVSIVMLVLAMQMLGVGWAQKLKFTAPKSFTRYVADESNFKGRYMPFGVGALTFFLPCGFTLIAQTVALTSGSPIKGALIMLAFALGTLPILLGISFGGLAFNSRPSLTAKFNIVAGLLIIFFVMYNINGQLNVLGLPSFSDINLSSSQTEQIDAVEVDENGVQSLNFVAKGFEYIPQGSTTIKADTETTLVVDNQGIQGCGSFMAARGLIDGYIPLKAGVNTVDLGKPSKGVYKLTCSMGMVPPVTITVI</sequence>
<feature type="domain" description="HMA" evidence="3">
    <location>
        <begin position="16"/>
        <end position="83"/>
    </location>
</feature>
<evidence type="ECO:0000313" key="4">
    <source>
        <dbReference type="EMBL" id="MCA9382208.1"/>
    </source>
</evidence>
<reference evidence="4" key="1">
    <citation type="submission" date="2020-04" db="EMBL/GenBank/DDBJ databases">
        <authorList>
            <person name="Zhang T."/>
        </authorList>
    </citation>
    <scope>NUCLEOTIDE SEQUENCE</scope>
    <source>
        <strain evidence="4">HKST-UBA10</strain>
    </source>
</reference>
<dbReference type="InterPro" id="IPR036163">
    <property type="entry name" value="HMA_dom_sf"/>
</dbReference>
<proteinExistence type="predicted"/>
<dbReference type="Pfam" id="PF00403">
    <property type="entry name" value="HMA"/>
    <property type="match status" value="1"/>
</dbReference>
<feature type="transmembrane region" description="Helical" evidence="2">
    <location>
        <begin position="310"/>
        <end position="331"/>
    </location>
</feature>
<evidence type="ECO:0000313" key="5">
    <source>
        <dbReference type="Proteomes" id="UP000782843"/>
    </source>
</evidence>
<evidence type="ECO:0000259" key="3">
    <source>
        <dbReference type="PROSITE" id="PS50846"/>
    </source>
</evidence>
<dbReference type="InterPro" id="IPR008972">
    <property type="entry name" value="Cupredoxin"/>
</dbReference>
<dbReference type="Proteomes" id="UP000782843">
    <property type="component" value="Unassembled WGS sequence"/>
</dbReference>
<feature type="transmembrane region" description="Helical" evidence="2">
    <location>
        <begin position="111"/>
        <end position="129"/>
    </location>
</feature>
<feature type="transmembrane region" description="Helical" evidence="2">
    <location>
        <begin position="149"/>
        <end position="173"/>
    </location>
</feature>
<dbReference type="Gene3D" id="3.30.70.100">
    <property type="match status" value="1"/>
</dbReference>
<organism evidence="4 5">
    <name type="scientific">Candidatus Dojkabacteria bacterium</name>
    <dbReference type="NCBI Taxonomy" id="2099670"/>
    <lineage>
        <taxon>Bacteria</taxon>
        <taxon>Candidatus Dojkabacteria</taxon>
    </lineage>
</organism>
<dbReference type="PANTHER" id="PTHR42208:SF1">
    <property type="entry name" value="HEAVY METAL TRANSPORTER"/>
    <property type="match status" value="1"/>
</dbReference>
<dbReference type="InterPro" id="IPR039447">
    <property type="entry name" value="UreH-like_TM_dom"/>
</dbReference>
<dbReference type="EMBL" id="JAGQLG010000082">
    <property type="protein sequence ID" value="MCA9382208.1"/>
    <property type="molecule type" value="Genomic_DNA"/>
</dbReference>
<name>A0A955L3G9_9BACT</name>
<feature type="transmembrane region" description="Helical" evidence="2">
    <location>
        <begin position="343"/>
        <end position="359"/>
    </location>
</feature>
<dbReference type="SUPFAM" id="SSF55008">
    <property type="entry name" value="HMA, heavy metal-associated domain"/>
    <property type="match status" value="1"/>
</dbReference>
<protein>
    <submittedName>
        <fullName evidence="4">Sulfite exporter TauE/SafE family protein</fullName>
    </submittedName>
</protein>
<keyword evidence="2" id="KW-0812">Transmembrane</keyword>
<dbReference type="InterPro" id="IPR006121">
    <property type="entry name" value="HMA_dom"/>
</dbReference>
<dbReference type="PROSITE" id="PS50846">
    <property type="entry name" value="HMA_2"/>
    <property type="match status" value="1"/>
</dbReference>
<keyword evidence="2" id="KW-0472">Membrane</keyword>
<accession>A0A955L3G9</accession>
<reference evidence="4" key="2">
    <citation type="journal article" date="2021" name="Microbiome">
        <title>Successional dynamics and alternative stable states in a saline activated sludge microbial community over 9 years.</title>
        <authorList>
            <person name="Wang Y."/>
            <person name="Ye J."/>
            <person name="Ju F."/>
            <person name="Liu L."/>
            <person name="Boyd J.A."/>
            <person name="Deng Y."/>
            <person name="Parks D.H."/>
            <person name="Jiang X."/>
            <person name="Yin X."/>
            <person name="Woodcroft B.J."/>
            <person name="Tyson G.W."/>
            <person name="Hugenholtz P."/>
            <person name="Polz M.F."/>
            <person name="Zhang T."/>
        </authorList>
    </citation>
    <scope>NUCLEOTIDE SEQUENCE</scope>
    <source>
        <strain evidence="4">HKST-UBA10</strain>
    </source>
</reference>
<evidence type="ECO:0000256" key="2">
    <source>
        <dbReference type="SAM" id="Phobius"/>
    </source>
</evidence>
<dbReference type="InterPro" id="IPR017969">
    <property type="entry name" value="Heavy-metal-associated_CS"/>
</dbReference>
<keyword evidence="2" id="KW-1133">Transmembrane helix</keyword>
<dbReference type="Pfam" id="PF13386">
    <property type="entry name" value="DsbD_2"/>
    <property type="match status" value="1"/>
</dbReference>
<keyword evidence="1" id="KW-0479">Metal-binding</keyword>
<comment type="caution">
    <text evidence="4">The sequence shown here is derived from an EMBL/GenBank/DDBJ whole genome shotgun (WGS) entry which is preliminary data.</text>
</comment>
<dbReference type="GO" id="GO:0046872">
    <property type="term" value="F:metal ion binding"/>
    <property type="evidence" value="ECO:0007669"/>
    <property type="project" value="UniProtKB-KW"/>
</dbReference>
<dbReference type="PROSITE" id="PS01047">
    <property type="entry name" value="HMA_1"/>
    <property type="match status" value="1"/>
</dbReference>
<gene>
    <name evidence="4" type="ORF">KC660_02255</name>
</gene>
<evidence type="ECO:0000256" key="1">
    <source>
        <dbReference type="ARBA" id="ARBA00022723"/>
    </source>
</evidence>
<dbReference type="CDD" id="cd00371">
    <property type="entry name" value="HMA"/>
    <property type="match status" value="1"/>
</dbReference>
<dbReference type="Gene3D" id="2.60.40.420">
    <property type="entry name" value="Cupredoxins - blue copper proteins"/>
    <property type="match status" value="1"/>
</dbReference>
<feature type="transmembrane region" description="Helical" evidence="2">
    <location>
        <begin position="194"/>
        <end position="218"/>
    </location>
</feature>
<dbReference type="PANTHER" id="PTHR42208">
    <property type="entry name" value="HEAVY METAL TRANSPORTER-RELATED"/>
    <property type="match status" value="1"/>
</dbReference>
<feature type="transmembrane region" description="Helical" evidence="2">
    <location>
        <begin position="278"/>
        <end position="298"/>
    </location>
</feature>
<feature type="transmembrane region" description="Helical" evidence="2">
    <location>
        <begin position="224"/>
        <end position="250"/>
    </location>
</feature>